<gene>
    <name evidence="3" type="ORF">FJAP1339_LOCUS1882</name>
</gene>
<evidence type="ECO:0000313" key="3">
    <source>
        <dbReference type="EMBL" id="CAD9859363.1"/>
    </source>
</evidence>
<reference evidence="3" key="1">
    <citation type="submission" date="2021-01" db="EMBL/GenBank/DDBJ databases">
        <authorList>
            <person name="Corre E."/>
            <person name="Pelletier E."/>
            <person name="Niang G."/>
            <person name="Scheremetjew M."/>
            <person name="Finn R."/>
            <person name="Kale V."/>
            <person name="Holt S."/>
            <person name="Cochrane G."/>
            <person name="Meng A."/>
            <person name="Brown T."/>
            <person name="Cohen L."/>
        </authorList>
    </citation>
    <scope>NUCLEOTIDE SEQUENCE</scope>
    <source>
        <strain evidence="3">CCMP1661</strain>
    </source>
</reference>
<dbReference type="InterPro" id="IPR051737">
    <property type="entry name" value="L-xylulose/Carbonyl_redctase"/>
</dbReference>
<dbReference type="GO" id="GO:0006006">
    <property type="term" value="P:glucose metabolic process"/>
    <property type="evidence" value="ECO:0007669"/>
    <property type="project" value="TreeGrafter"/>
</dbReference>
<dbReference type="SUPFAM" id="SSF51735">
    <property type="entry name" value="NAD(P)-binding Rossmann-fold domains"/>
    <property type="match status" value="1"/>
</dbReference>
<keyword evidence="2" id="KW-0521">NADP</keyword>
<name>A0A7S2XVH0_9STRA</name>
<dbReference type="PRINTS" id="PR00081">
    <property type="entry name" value="GDHRDH"/>
</dbReference>
<dbReference type="InterPro" id="IPR002347">
    <property type="entry name" value="SDR_fam"/>
</dbReference>
<organism evidence="3">
    <name type="scientific">Fibrocapsa japonica</name>
    <dbReference type="NCBI Taxonomy" id="94617"/>
    <lineage>
        <taxon>Eukaryota</taxon>
        <taxon>Sar</taxon>
        <taxon>Stramenopiles</taxon>
        <taxon>Ochrophyta</taxon>
        <taxon>Raphidophyceae</taxon>
        <taxon>Chattonellales</taxon>
        <taxon>Chattonellaceae</taxon>
        <taxon>Fibrocapsa</taxon>
    </lineage>
</organism>
<evidence type="ECO:0000256" key="1">
    <source>
        <dbReference type="ARBA" id="ARBA00006484"/>
    </source>
</evidence>
<dbReference type="EMBL" id="HBHR01004037">
    <property type="protein sequence ID" value="CAD9859363.1"/>
    <property type="molecule type" value="Transcribed_RNA"/>
</dbReference>
<dbReference type="FunFam" id="3.40.50.720:FF:000084">
    <property type="entry name" value="Short-chain dehydrogenase reductase"/>
    <property type="match status" value="1"/>
</dbReference>
<dbReference type="GO" id="GO:0050038">
    <property type="term" value="F:L-xylulose reductase (NADPH) activity"/>
    <property type="evidence" value="ECO:0007669"/>
    <property type="project" value="TreeGrafter"/>
</dbReference>
<accession>A0A7S2XVH0</accession>
<dbReference type="AlphaFoldDB" id="A0A7S2XVH0"/>
<dbReference type="PANTHER" id="PTHR44252">
    <property type="entry name" value="D-ERYTHRULOSE REDUCTASE"/>
    <property type="match status" value="1"/>
</dbReference>
<dbReference type="InterPro" id="IPR036291">
    <property type="entry name" value="NAD(P)-bd_dom_sf"/>
</dbReference>
<dbReference type="GO" id="GO:0004090">
    <property type="term" value="F:carbonyl reductase (NADPH) activity"/>
    <property type="evidence" value="ECO:0007669"/>
    <property type="project" value="TreeGrafter"/>
</dbReference>
<proteinExistence type="inferred from homology"/>
<dbReference type="PANTHER" id="PTHR44252:SF3">
    <property type="entry name" value="D-ERYTHRULOSE REDUCTASE-RELATED"/>
    <property type="match status" value="1"/>
</dbReference>
<protein>
    <submittedName>
        <fullName evidence="3">Uncharacterized protein</fullName>
    </submittedName>
</protein>
<dbReference type="Pfam" id="PF13561">
    <property type="entry name" value="adh_short_C2"/>
    <property type="match status" value="1"/>
</dbReference>
<comment type="similarity">
    <text evidence="1">Belongs to the short-chain dehydrogenases/reductases (SDR) family.</text>
</comment>
<evidence type="ECO:0000256" key="2">
    <source>
        <dbReference type="ARBA" id="ARBA00022857"/>
    </source>
</evidence>
<dbReference type="Gene3D" id="3.40.50.720">
    <property type="entry name" value="NAD(P)-binding Rossmann-like Domain"/>
    <property type="match status" value="1"/>
</dbReference>
<dbReference type="PRINTS" id="PR00080">
    <property type="entry name" value="SDRFAMILY"/>
</dbReference>
<dbReference type="CDD" id="cd05233">
    <property type="entry name" value="SDR_c"/>
    <property type="match status" value="1"/>
</dbReference>
<dbReference type="GO" id="GO:0005997">
    <property type="term" value="P:xylulose metabolic process"/>
    <property type="evidence" value="ECO:0007669"/>
    <property type="project" value="TreeGrafter"/>
</dbReference>
<sequence length="316" mass="33567">MFALSLPKARLTQVMKKPSLNTLFNKYWYSNLKSPISLENKQAVVTGGCSGMGLVITQALCQSGASTTVIDFNVGAFEELIQPGGDFHSIRNQISFTYGDLSDASSTKAAANNALSNAGGTVDILINCAGVALLDEVETLSMEKFDKTMAINVRAPFILAQAFGPGMKAQRSGKIVNISSQASKIACPLHSVYCASKGAIDGLTRALVSEWGCYNVQINSINPSIVMTAMGKQVWGDPVVAGPMLNMIPARRFGEPNEIADLVLFLSSDKSNFINGQTISIDGGVTSVSTSNEVEPEEEAHIVMVDLPKMTASSKS</sequence>